<feature type="transmembrane region" description="Helical" evidence="1">
    <location>
        <begin position="178"/>
        <end position="202"/>
    </location>
</feature>
<evidence type="ECO:0000313" key="2">
    <source>
        <dbReference type="EMBL" id="WZN63977.1"/>
    </source>
</evidence>
<keyword evidence="1" id="KW-0812">Transmembrane</keyword>
<feature type="transmembrane region" description="Helical" evidence="1">
    <location>
        <begin position="108"/>
        <end position="127"/>
    </location>
</feature>
<keyword evidence="1" id="KW-1133">Transmembrane helix</keyword>
<organism evidence="2 3">
    <name type="scientific">Chloropicon roscoffensis</name>
    <dbReference type="NCBI Taxonomy" id="1461544"/>
    <lineage>
        <taxon>Eukaryota</taxon>
        <taxon>Viridiplantae</taxon>
        <taxon>Chlorophyta</taxon>
        <taxon>Chloropicophyceae</taxon>
        <taxon>Chloropicales</taxon>
        <taxon>Chloropicaceae</taxon>
        <taxon>Chloropicon</taxon>
    </lineage>
</organism>
<gene>
    <name evidence="2" type="ORF">HKI87_08g55310</name>
</gene>
<keyword evidence="3" id="KW-1185">Reference proteome</keyword>
<dbReference type="EMBL" id="CP151508">
    <property type="protein sequence ID" value="WZN63977.1"/>
    <property type="molecule type" value="Genomic_DNA"/>
</dbReference>
<proteinExistence type="predicted"/>
<evidence type="ECO:0000256" key="1">
    <source>
        <dbReference type="SAM" id="Phobius"/>
    </source>
</evidence>
<feature type="transmembrane region" description="Helical" evidence="1">
    <location>
        <begin position="133"/>
        <end position="157"/>
    </location>
</feature>
<evidence type="ECO:0000313" key="3">
    <source>
        <dbReference type="Proteomes" id="UP001472866"/>
    </source>
</evidence>
<name>A0AAX4PDB3_9CHLO</name>
<dbReference type="Proteomes" id="UP001472866">
    <property type="component" value="Chromosome 08"/>
</dbReference>
<protein>
    <submittedName>
        <fullName evidence="2">Uncharacterized protein</fullName>
    </submittedName>
</protein>
<reference evidence="2 3" key="1">
    <citation type="submission" date="2024-03" db="EMBL/GenBank/DDBJ databases">
        <title>Complete genome sequence of the green alga Chloropicon roscoffensis RCC1871.</title>
        <authorList>
            <person name="Lemieux C."/>
            <person name="Pombert J.-F."/>
            <person name="Otis C."/>
            <person name="Turmel M."/>
        </authorList>
    </citation>
    <scope>NUCLEOTIDE SEQUENCE [LARGE SCALE GENOMIC DNA]</scope>
    <source>
        <strain evidence="2 3">RCC1871</strain>
    </source>
</reference>
<keyword evidence="1" id="KW-0472">Membrane</keyword>
<feature type="transmembrane region" description="Helical" evidence="1">
    <location>
        <begin position="208"/>
        <end position="227"/>
    </location>
</feature>
<feature type="transmembrane region" description="Helical" evidence="1">
    <location>
        <begin position="20"/>
        <end position="43"/>
    </location>
</feature>
<sequence>MTEVTMTPYVPPGGGEKEDPMYWLMAPGLVLGILVVVAFEYFVNNGKSSHTERRAHFMRLTKRQELCAELDRKLDERVDSVRNIVHFWTGAGVNSYVSKDQYVKVFEMLSLVSALMLSICVSFYTSATKMDHVFGLICCVANCALWMSTLASAFFVVTIGACSTDQEVSLLVLMYGTYLLRVPMILFLWGTAMLFLEFVFYFKMEVDPGFPCAMCLTACLVIVPLFCHCMNKLGWVGMLVKLDTDVKEREAKHPTAENLRNLLSSYVKSKGACVLALDRDEFVDMVRSQPYRFTSTQLAFADKIFLEHVEQGLAKL</sequence>
<dbReference type="AlphaFoldDB" id="A0AAX4PDB3"/>
<accession>A0AAX4PDB3</accession>